<protein>
    <recommendedName>
        <fullName evidence="4">Secreted protein</fullName>
    </recommendedName>
</protein>
<name>A0ABT4KVG3_9SPHI</name>
<sequence length="64" mass="7014">MNRKLFNIMMIALIVFCSILSERAKAKNSGTVSCEPGDGICTISTDGNGNTHIYPGRLVYTQDF</sequence>
<reference evidence="2" key="1">
    <citation type="submission" date="2022-12" db="EMBL/GenBank/DDBJ databases">
        <title>Genome sequence of SJ11.</title>
        <authorList>
            <person name="Woo H."/>
        </authorList>
    </citation>
    <scope>NUCLEOTIDE SEQUENCE</scope>
    <source>
        <strain evidence="2">SJ11</strain>
    </source>
</reference>
<evidence type="ECO:0000256" key="1">
    <source>
        <dbReference type="SAM" id="SignalP"/>
    </source>
</evidence>
<accession>A0ABT4KVG3</accession>
<comment type="caution">
    <text evidence="2">The sequence shown here is derived from an EMBL/GenBank/DDBJ whole genome shotgun (WGS) entry which is preliminary data.</text>
</comment>
<evidence type="ECO:0000313" key="2">
    <source>
        <dbReference type="EMBL" id="MCZ4222918.1"/>
    </source>
</evidence>
<keyword evidence="1" id="KW-0732">Signal</keyword>
<dbReference type="Proteomes" id="UP001144341">
    <property type="component" value="Unassembled WGS sequence"/>
</dbReference>
<organism evidence="2 3">
    <name type="scientific">Pedobacter rhodius</name>
    <dbReference type="NCBI Taxonomy" id="3004098"/>
    <lineage>
        <taxon>Bacteria</taxon>
        <taxon>Pseudomonadati</taxon>
        <taxon>Bacteroidota</taxon>
        <taxon>Sphingobacteriia</taxon>
        <taxon>Sphingobacteriales</taxon>
        <taxon>Sphingobacteriaceae</taxon>
        <taxon>Pedobacter</taxon>
    </lineage>
</organism>
<proteinExistence type="predicted"/>
<evidence type="ECO:0008006" key="4">
    <source>
        <dbReference type="Google" id="ProtNLM"/>
    </source>
</evidence>
<dbReference type="EMBL" id="JAPWGL010000002">
    <property type="protein sequence ID" value="MCZ4222918.1"/>
    <property type="molecule type" value="Genomic_DNA"/>
</dbReference>
<dbReference type="RefSeq" id="WP_269414720.1">
    <property type="nucleotide sequence ID" value="NZ_JAPWGL010000002.1"/>
</dbReference>
<evidence type="ECO:0000313" key="3">
    <source>
        <dbReference type="Proteomes" id="UP001144341"/>
    </source>
</evidence>
<keyword evidence="3" id="KW-1185">Reference proteome</keyword>
<gene>
    <name evidence="2" type="ORF">O0931_06365</name>
</gene>
<feature type="chain" id="PRO_5046232699" description="Secreted protein" evidence="1">
    <location>
        <begin position="27"/>
        <end position="64"/>
    </location>
</feature>
<feature type="signal peptide" evidence="1">
    <location>
        <begin position="1"/>
        <end position="26"/>
    </location>
</feature>